<dbReference type="Pfam" id="PF02378">
    <property type="entry name" value="PTS_EIIC"/>
    <property type="match status" value="1"/>
</dbReference>
<evidence type="ECO:0000256" key="1">
    <source>
        <dbReference type="ARBA" id="ARBA00004651"/>
    </source>
</evidence>
<feature type="domain" description="EAL" evidence="9">
    <location>
        <begin position="446"/>
        <end position="699"/>
    </location>
</feature>
<dbReference type="InterPro" id="IPR035919">
    <property type="entry name" value="EAL_sf"/>
</dbReference>
<keyword evidence="2" id="KW-0813">Transport</keyword>
<dbReference type="InterPro" id="IPR001633">
    <property type="entry name" value="EAL_dom"/>
</dbReference>
<evidence type="ECO:0000256" key="4">
    <source>
        <dbReference type="ARBA" id="ARBA00022597"/>
    </source>
</evidence>
<dbReference type="GO" id="GO:0008982">
    <property type="term" value="F:protein-N(PI)-phosphohistidine-sugar phosphotransferase activity"/>
    <property type="evidence" value="ECO:0007669"/>
    <property type="project" value="InterPro"/>
</dbReference>
<dbReference type="InterPro" id="IPR003352">
    <property type="entry name" value="PTS_EIIC"/>
</dbReference>
<feature type="transmembrane region" description="Helical" evidence="8">
    <location>
        <begin position="308"/>
        <end position="327"/>
    </location>
</feature>
<feature type="transmembrane region" description="Helical" evidence="8">
    <location>
        <begin position="176"/>
        <end position="196"/>
    </location>
</feature>
<feature type="transmembrane region" description="Helical" evidence="8">
    <location>
        <begin position="275"/>
        <end position="296"/>
    </location>
</feature>
<feature type="transmembrane region" description="Helical" evidence="8">
    <location>
        <begin position="106"/>
        <end position="128"/>
    </location>
</feature>
<dbReference type="PANTHER" id="PTHR33121">
    <property type="entry name" value="CYCLIC DI-GMP PHOSPHODIESTERASE PDEF"/>
    <property type="match status" value="1"/>
</dbReference>
<protein>
    <submittedName>
        <fullName evidence="11">PTS sugar transporter subunit IIC/EAL domain-containing protein</fullName>
    </submittedName>
</protein>
<dbReference type="PROSITE" id="PS50883">
    <property type="entry name" value="EAL"/>
    <property type="match status" value="1"/>
</dbReference>
<feature type="transmembrane region" description="Helical" evidence="8">
    <location>
        <begin position="70"/>
        <end position="94"/>
    </location>
</feature>
<dbReference type="GO" id="GO:0071111">
    <property type="term" value="F:cyclic-guanylate-specific phosphodiesterase activity"/>
    <property type="evidence" value="ECO:0007669"/>
    <property type="project" value="InterPro"/>
</dbReference>
<keyword evidence="6 8" id="KW-1133">Transmembrane helix</keyword>
<dbReference type="CDD" id="cd01948">
    <property type="entry name" value="EAL"/>
    <property type="match status" value="1"/>
</dbReference>
<evidence type="ECO:0000256" key="8">
    <source>
        <dbReference type="SAM" id="Phobius"/>
    </source>
</evidence>
<evidence type="ECO:0000259" key="9">
    <source>
        <dbReference type="PROSITE" id="PS50883"/>
    </source>
</evidence>
<keyword evidence="12" id="KW-1185">Reference proteome</keyword>
<dbReference type="AlphaFoldDB" id="A0A7G9FLP9"/>
<evidence type="ECO:0000256" key="6">
    <source>
        <dbReference type="ARBA" id="ARBA00022989"/>
    </source>
</evidence>
<evidence type="ECO:0000313" key="11">
    <source>
        <dbReference type="EMBL" id="QNL99480.1"/>
    </source>
</evidence>
<reference evidence="11 12" key="1">
    <citation type="submission" date="2020-08" db="EMBL/GenBank/DDBJ databases">
        <authorList>
            <person name="Liu C."/>
            <person name="Sun Q."/>
        </authorList>
    </citation>
    <scope>NUCLEOTIDE SEQUENCE [LARGE SCALE GENOMIC DNA]</scope>
    <source>
        <strain evidence="11 12">NSJ-4</strain>
    </source>
</reference>
<dbReference type="GO" id="GO:0009401">
    <property type="term" value="P:phosphoenolpyruvate-dependent sugar phosphotransferase system"/>
    <property type="evidence" value="ECO:0007669"/>
    <property type="project" value="InterPro"/>
</dbReference>
<dbReference type="Gene3D" id="3.20.20.450">
    <property type="entry name" value="EAL domain"/>
    <property type="match status" value="1"/>
</dbReference>
<name>A0A7G9FLP9_9FIRM</name>
<sequence>MKKMENRVLKATNKIEKSCAFGAIRKGMIMLIPLLVVGYGALMIMSLPIAGYQDFIAHIWSGHVMDMLQFIYHGVNDIFAVLLAVTTSVSYALIKSRKKSGFVEPGDAIVLAVVTLASFAGCAGIQYGSFSIKAFSNMNTFTALFVSLGAGFLYFKLKDINFMSVRNKEIDTDSGYMHAINGIGCTLGILFVFNLFHQVLYVTSGVNGVQELFELGVNRLFGSIDNNFWSGILIIVETHVFWFFGVHGNNVLDVVIKQNFSDVSVGIFSKSFQDVFVIMGGTGVMICLVIAVLLFAKTKSLRNVAGMAAPAVLFNISEIALFGVPVILNPIFIVPFLVVPILNFLITYAAMYFDIVPHVVASVEWTTPVLLSGYQATGSWKGVVLQLICIVIGVFVYRPFIRMFEMQRRQQMIQNVNQLVEEYKKQEESGVLFAFTKREDVCGNTARLLAGELKEAIENHSLFLMYQPQVDKNGHCSGAEALIRWNHPVFGNIYPPLIIQLAKELGIMHALDAAILDEAAAARARLTDYVDESFDISVNLTNASLQWDGLVEAVENSVKTHGISCSQLCLEITEQDAISSTEDVVHKIEELKAHGHRFLIDDFGMGHTSLLYLQTGFFAVVKLDGSLTRNVLENETNAEIIGSITKLGESIHFTTIAEWVESKEQLEKLKALGCDVFQGAYYSRAIGYEDLVEWLISYRDS</sequence>
<keyword evidence="3" id="KW-1003">Cell membrane</keyword>
<feature type="transmembrane region" description="Helical" evidence="8">
    <location>
        <begin position="333"/>
        <end position="352"/>
    </location>
</feature>
<keyword evidence="4 11" id="KW-0762">Sugar transport</keyword>
<keyword evidence="7 8" id="KW-0472">Membrane</keyword>
<evidence type="ECO:0000256" key="3">
    <source>
        <dbReference type="ARBA" id="ARBA00022475"/>
    </source>
</evidence>
<gene>
    <name evidence="11" type="ORF">H9Q76_12310</name>
</gene>
<feature type="transmembrane region" description="Helical" evidence="8">
    <location>
        <begin position="383"/>
        <end position="401"/>
    </location>
</feature>
<dbReference type="EMBL" id="CP060632">
    <property type="protein sequence ID" value="QNL99480.1"/>
    <property type="molecule type" value="Genomic_DNA"/>
</dbReference>
<proteinExistence type="predicted"/>
<evidence type="ECO:0000256" key="2">
    <source>
        <dbReference type="ARBA" id="ARBA00022448"/>
    </source>
</evidence>
<dbReference type="RefSeq" id="WP_249321233.1">
    <property type="nucleotide sequence ID" value="NZ_CP060632.1"/>
</dbReference>
<dbReference type="InterPro" id="IPR004501">
    <property type="entry name" value="PTS_EIIC_3"/>
</dbReference>
<feature type="transmembrane region" description="Helical" evidence="8">
    <location>
        <begin position="134"/>
        <end position="155"/>
    </location>
</feature>
<evidence type="ECO:0000256" key="5">
    <source>
        <dbReference type="ARBA" id="ARBA00022692"/>
    </source>
</evidence>
<dbReference type="InterPro" id="IPR050706">
    <property type="entry name" value="Cyclic-di-GMP_PDE-like"/>
</dbReference>
<dbReference type="SMART" id="SM00052">
    <property type="entry name" value="EAL"/>
    <property type="match status" value="1"/>
</dbReference>
<feature type="transmembrane region" description="Helical" evidence="8">
    <location>
        <begin position="27"/>
        <end position="50"/>
    </location>
</feature>
<dbReference type="KEGG" id="wcp:H9Q76_12310"/>
<feature type="domain" description="PTS EIIC type-3" evidence="10">
    <location>
        <begin position="4"/>
        <end position="400"/>
    </location>
</feature>
<evidence type="ECO:0000259" key="10">
    <source>
        <dbReference type="PROSITE" id="PS51105"/>
    </source>
</evidence>
<comment type="subcellular location">
    <subcellularLocation>
        <location evidence="1">Cell membrane</location>
        <topology evidence="1">Multi-pass membrane protein</topology>
    </subcellularLocation>
</comment>
<dbReference type="PROSITE" id="PS51105">
    <property type="entry name" value="PTS_EIIC_TYPE_3"/>
    <property type="match status" value="1"/>
</dbReference>
<evidence type="ECO:0000313" key="12">
    <source>
        <dbReference type="Proteomes" id="UP000515819"/>
    </source>
</evidence>
<organism evidence="11 12">
    <name type="scientific">Wujia chipingensis</name>
    <dbReference type="NCBI Taxonomy" id="2763670"/>
    <lineage>
        <taxon>Bacteria</taxon>
        <taxon>Bacillati</taxon>
        <taxon>Bacillota</taxon>
        <taxon>Clostridia</taxon>
        <taxon>Lachnospirales</taxon>
        <taxon>Lachnospiraceae</taxon>
        <taxon>Wujia</taxon>
    </lineage>
</organism>
<dbReference type="SUPFAM" id="SSF141868">
    <property type="entry name" value="EAL domain-like"/>
    <property type="match status" value="1"/>
</dbReference>
<dbReference type="PANTHER" id="PTHR33121:SF70">
    <property type="entry name" value="SIGNALING PROTEIN YKOW"/>
    <property type="match status" value="1"/>
</dbReference>
<accession>A0A7G9FLP9</accession>
<dbReference type="Proteomes" id="UP000515819">
    <property type="component" value="Chromosome"/>
</dbReference>
<dbReference type="GO" id="GO:0005886">
    <property type="term" value="C:plasma membrane"/>
    <property type="evidence" value="ECO:0007669"/>
    <property type="project" value="UniProtKB-SubCell"/>
</dbReference>
<keyword evidence="5 8" id="KW-0812">Transmembrane</keyword>
<dbReference type="Pfam" id="PF00563">
    <property type="entry name" value="EAL"/>
    <property type="match status" value="1"/>
</dbReference>
<evidence type="ECO:0000256" key="7">
    <source>
        <dbReference type="ARBA" id="ARBA00023136"/>
    </source>
</evidence>